<feature type="compositionally biased region" description="Gly residues" evidence="12">
    <location>
        <begin position="1507"/>
        <end position="1528"/>
    </location>
</feature>
<comment type="subcellular location">
    <subcellularLocation>
        <location evidence="1">Membrane</location>
        <topology evidence="1">Multi-pass membrane protein</topology>
    </subcellularLocation>
</comment>
<feature type="compositionally biased region" description="Gly residues" evidence="12">
    <location>
        <begin position="834"/>
        <end position="855"/>
    </location>
</feature>
<dbReference type="PANTHER" id="PTHR10217">
    <property type="entry name" value="VOLTAGE AND LIGAND GATED POTASSIUM CHANNEL"/>
    <property type="match status" value="1"/>
</dbReference>
<dbReference type="InterPro" id="IPR014710">
    <property type="entry name" value="RmlC-like_jellyroll"/>
</dbReference>
<feature type="compositionally biased region" description="Low complexity" evidence="12">
    <location>
        <begin position="335"/>
        <end position="346"/>
    </location>
</feature>
<dbReference type="CDD" id="cd00038">
    <property type="entry name" value="CAP_ED"/>
    <property type="match status" value="1"/>
</dbReference>
<feature type="domain" description="Cyclic nucleotide-binding" evidence="14">
    <location>
        <begin position="1235"/>
        <end position="1357"/>
    </location>
</feature>
<dbReference type="FunFam" id="1.10.287.70:FF:000123">
    <property type="entry name" value="Potassium channel KAT3"/>
    <property type="match status" value="1"/>
</dbReference>
<evidence type="ECO:0000256" key="13">
    <source>
        <dbReference type="SAM" id="Phobius"/>
    </source>
</evidence>
<evidence type="ECO:0000256" key="4">
    <source>
        <dbReference type="ARBA" id="ARBA00022692"/>
    </source>
</evidence>
<feature type="transmembrane region" description="Helical" evidence="13">
    <location>
        <begin position="912"/>
        <end position="933"/>
    </location>
</feature>
<keyword evidence="2" id="KW-0813">Transport</keyword>
<evidence type="ECO:0000256" key="10">
    <source>
        <dbReference type="ARBA" id="ARBA00023136"/>
    </source>
</evidence>
<protein>
    <recommendedName>
        <fullName evidence="14">Cyclic nucleotide-binding domain-containing protein</fullName>
    </recommendedName>
</protein>
<dbReference type="InterPro" id="IPR000595">
    <property type="entry name" value="cNMP-bd_dom"/>
</dbReference>
<feature type="compositionally biased region" description="Polar residues" evidence="12">
    <location>
        <begin position="413"/>
        <end position="423"/>
    </location>
</feature>
<evidence type="ECO:0000256" key="5">
    <source>
        <dbReference type="ARBA" id="ARBA00022826"/>
    </source>
</evidence>
<feature type="compositionally biased region" description="Low complexity" evidence="12">
    <location>
        <begin position="1487"/>
        <end position="1506"/>
    </location>
</feature>
<dbReference type="InterPro" id="IPR018490">
    <property type="entry name" value="cNMP-bd_dom_sf"/>
</dbReference>
<reference evidence="15" key="1">
    <citation type="journal article" date="2020" name="bioRxiv">
        <title>Comparative genomics of Chlamydomonas.</title>
        <authorList>
            <person name="Craig R.J."/>
            <person name="Hasan A.R."/>
            <person name="Ness R.W."/>
            <person name="Keightley P.D."/>
        </authorList>
    </citation>
    <scope>NUCLEOTIDE SEQUENCE</scope>
    <source>
        <strain evidence="15">CCAP 11/70</strain>
    </source>
</reference>
<evidence type="ECO:0000313" key="15">
    <source>
        <dbReference type="EMBL" id="KAG2496753.1"/>
    </source>
</evidence>
<dbReference type="SUPFAM" id="SSF81324">
    <property type="entry name" value="Voltage-gated potassium channels"/>
    <property type="match status" value="1"/>
</dbReference>
<feature type="compositionally biased region" description="Gly residues" evidence="12">
    <location>
        <begin position="703"/>
        <end position="722"/>
    </location>
</feature>
<evidence type="ECO:0000256" key="8">
    <source>
        <dbReference type="ARBA" id="ARBA00022989"/>
    </source>
</evidence>
<feature type="region of interest" description="Disordered" evidence="12">
    <location>
        <begin position="1549"/>
        <end position="1588"/>
    </location>
</feature>
<feature type="transmembrane region" description="Helical" evidence="13">
    <location>
        <begin position="945"/>
        <end position="967"/>
    </location>
</feature>
<evidence type="ECO:0000256" key="7">
    <source>
        <dbReference type="ARBA" id="ARBA00022958"/>
    </source>
</evidence>
<feature type="transmembrane region" description="Helical" evidence="13">
    <location>
        <begin position="1054"/>
        <end position="1080"/>
    </location>
</feature>
<keyword evidence="10 13" id="KW-0472">Membrane</keyword>
<feature type="transmembrane region" description="Helical" evidence="13">
    <location>
        <begin position="1100"/>
        <end position="1120"/>
    </location>
</feature>
<keyword evidence="6" id="KW-0851">Voltage-gated channel</keyword>
<sequence>MDSESPSPSVVSIKSLMSRVLAQLDDLRMQQDTLLRQFADQRRDDEQHQSWVVQRLEALDRAVQETASVASASAASAASAAAAATNASNGANAAAAAASALAAAASVSPRQSLTATAAGMGSITKVASFEFSRHPNFRTSRIDSGGGMLGSDPLPNAPGHSRLGSTVGGANGPGGGSNSSLPQPPGALLAPTPARRTGGTRSGGGSPTRRPRAPSPPSSEDDSLLFTSEEDGRGSPSRASLAARARLQRAKSRKSSTSAIPPEAAGQGSGGAGPGAGDGAGGVGGLGLNPASPFAAHGAQQPVSVAAGMGLIGGTGRLGAASTAGPVAGPGAAVRAEAEAGAGSSSSDEEGGVGWERSSTRRQLLSQTQASGGVGPALGLAAGLLRTQQLRQQLSRHQQQAEWGAAGGAAPQRQGSTPRQRASSAAAVGPLGGLDDPLPSLSIPDVLLSRDSTRDPSPPGAGPWSGPEEADDPGPGPDPSGRSLRHWSSAGHGSSGGGGAGAEAGSLAGSGAGRSSLLHSVSEREARQPHHPHTAAGTPAESSGHGHPHSHPHAHRHHHHHSHAQHPFFSHSHPHAPSHGSGHHRPQTLARGSYQPTFGLSGRTTGQGSAGVSYSGAAAQGGGGFGGYGGGGGAMNGYPHAGVAGSGRQTSTGEELPAALLAAAASHPGGGGGGLSVVPSSPRAGFTSGEERSGGGLWSPILGSGGGGGRGDGGPGGGGGAPSIGLAPSLARESLRSPSMTDRTTTDRVETASVKHFAGIPPRLVEIYRQRAETSRWALLHEPALQRVASRRGSTDMPRPTGLLRQSVLAGAGAGAVEEADGGRQLSRIALLHGAGGGKGGQSHEGGGGGGGKGGPVDPYDEASAFAIPDTVTDTRMIGDDDEYDRPMSLRERLRLYAVGLIRPEGRTRWDLFILVLLAWVLFASPVIICFGLQGDVLQGDWLGIVELGVDLAFAVDIYLNFRTAYYDSKGHLVADRWRIARHYLKTWFVLDVICVIPYDLITAGTMGFLSMLKLLRVIRVGKVIRMIKMYRLLRVVRLPRILERMEMYIDRGVLQVMAFILSVGLLAHLSACVFFYMAYLDGLGPHTWVAAYGVQDADLATRYLTSLYWAFTTTATVGYGDITPKTSKEKVIAIFVMCLGVSLVGYVTSSISNIMAIKNAQQTAIACRKQLVADVLKGRTVPSELSRRVYNFFDYTSTKIIKKEEAALLAELPFKLRSRMLQAFHADMLSRIPAIGRLPPHVLIELVSQLKPHYFVEGDIVTMQGDYVDALYIVAEGLLEVRTYMFPADVEPWRIFEAVHKDELRYMPYTAEGRLKPRYLFGQAGVMHAGVWPATVIARNCCELYALDREGLEHMLSVQPELQEMLGIPKEPIPACTAHAAFLSGPGANPLLPPADRTVLAADFPFMDPAPQRSLIQSMWRSVGTRLSGGLARASAAHYPRLAGEGVYGMHTMEGGGGRGAGSLVHRSSGSVLGPGGKGRPGSVELGRSSAGLGRSSVGLGRSSIGHGGSAEAGGGGAGGGGEGAGAGAAEAAHESAFSRFRPMSLFRNSLSGSRRGGGGGGADGGTAPETSRLLNGDRSDSAHGQV</sequence>
<evidence type="ECO:0000256" key="9">
    <source>
        <dbReference type="ARBA" id="ARBA00023065"/>
    </source>
</evidence>
<evidence type="ECO:0000256" key="6">
    <source>
        <dbReference type="ARBA" id="ARBA00022882"/>
    </source>
</evidence>
<dbReference type="GO" id="GO:0042391">
    <property type="term" value="P:regulation of membrane potential"/>
    <property type="evidence" value="ECO:0007669"/>
    <property type="project" value="TreeGrafter"/>
</dbReference>
<dbReference type="Pfam" id="PF00520">
    <property type="entry name" value="Ion_trans"/>
    <property type="match status" value="1"/>
</dbReference>
<feature type="compositionally biased region" description="Gly residues" evidence="12">
    <location>
        <begin position="166"/>
        <end position="177"/>
    </location>
</feature>
<feature type="region of interest" description="Disordered" evidence="12">
    <location>
        <begin position="1460"/>
        <end position="1532"/>
    </location>
</feature>
<dbReference type="GO" id="GO:0005249">
    <property type="term" value="F:voltage-gated potassium channel activity"/>
    <property type="evidence" value="ECO:0007669"/>
    <property type="project" value="InterPro"/>
</dbReference>
<proteinExistence type="predicted"/>
<keyword evidence="11" id="KW-0407">Ion channel</keyword>
<dbReference type="PANTHER" id="PTHR10217:SF435">
    <property type="entry name" value="POTASSIUM VOLTAGE-GATED CHANNEL PROTEIN EAG"/>
    <property type="match status" value="1"/>
</dbReference>
<feature type="compositionally biased region" description="Low complexity" evidence="12">
    <location>
        <begin position="391"/>
        <end position="410"/>
    </location>
</feature>
<dbReference type="InterPro" id="IPR050818">
    <property type="entry name" value="KCNH_animal-type"/>
</dbReference>
<dbReference type="Gene3D" id="2.60.120.10">
    <property type="entry name" value="Jelly Rolls"/>
    <property type="match status" value="1"/>
</dbReference>
<feature type="transmembrane region" description="Helical" evidence="13">
    <location>
        <begin position="1132"/>
        <end position="1150"/>
    </location>
</feature>
<keyword evidence="3" id="KW-0633">Potassium transport</keyword>
<organism evidence="15 16">
    <name type="scientific">Edaphochlamys debaryana</name>
    <dbReference type="NCBI Taxonomy" id="47281"/>
    <lineage>
        <taxon>Eukaryota</taxon>
        <taxon>Viridiplantae</taxon>
        <taxon>Chlorophyta</taxon>
        <taxon>core chlorophytes</taxon>
        <taxon>Chlorophyceae</taxon>
        <taxon>CS clade</taxon>
        <taxon>Chlamydomonadales</taxon>
        <taxon>Chlamydomonadales incertae sedis</taxon>
        <taxon>Edaphochlamys</taxon>
    </lineage>
</organism>
<dbReference type="OrthoDB" id="2019079at2759"/>
<dbReference type="PROSITE" id="PS50042">
    <property type="entry name" value="CNMP_BINDING_3"/>
    <property type="match status" value="1"/>
</dbReference>
<feature type="compositionally biased region" description="Low complexity" evidence="12">
    <location>
        <begin position="190"/>
        <end position="199"/>
    </location>
</feature>
<gene>
    <name evidence="15" type="ORF">HYH03_005162</name>
</gene>
<evidence type="ECO:0000256" key="1">
    <source>
        <dbReference type="ARBA" id="ARBA00004141"/>
    </source>
</evidence>
<evidence type="ECO:0000256" key="11">
    <source>
        <dbReference type="ARBA" id="ARBA00023303"/>
    </source>
</evidence>
<feature type="compositionally biased region" description="Gly residues" evidence="12">
    <location>
        <begin position="493"/>
        <end position="512"/>
    </location>
</feature>
<name>A0A836C2J9_9CHLO</name>
<feature type="region of interest" description="Disordered" evidence="12">
    <location>
        <begin position="391"/>
        <end position="612"/>
    </location>
</feature>
<keyword evidence="4 13" id="KW-0812">Transmembrane</keyword>
<dbReference type="Proteomes" id="UP000612055">
    <property type="component" value="Unassembled WGS sequence"/>
</dbReference>
<dbReference type="PRINTS" id="PR01463">
    <property type="entry name" value="EAGCHANLFMLY"/>
</dbReference>
<feature type="region of interest" description="Disordered" evidence="12">
    <location>
        <begin position="664"/>
        <end position="726"/>
    </location>
</feature>
<keyword evidence="16" id="KW-1185">Reference proteome</keyword>
<dbReference type="SMART" id="SM00100">
    <property type="entry name" value="cNMP"/>
    <property type="match status" value="1"/>
</dbReference>
<dbReference type="Gene3D" id="1.10.287.70">
    <property type="match status" value="1"/>
</dbReference>
<evidence type="ECO:0000259" key="14">
    <source>
        <dbReference type="PROSITE" id="PS50042"/>
    </source>
</evidence>
<comment type="caution">
    <text evidence="15">The sequence shown here is derived from an EMBL/GenBank/DDBJ whole genome shotgun (WGS) entry which is preliminary data.</text>
</comment>
<feature type="compositionally biased region" description="Polar residues" evidence="12">
    <location>
        <begin position="594"/>
        <end position="604"/>
    </location>
</feature>
<dbReference type="SUPFAM" id="SSF51206">
    <property type="entry name" value="cAMP-binding domain-like"/>
    <property type="match status" value="1"/>
</dbReference>
<keyword evidence="9" id="KW-0406">Ion transport</keyword>
<feature type="compositionally biased region" description="Gly residues" evidence="12">
    <location>
        <begin position="267"/>
        <end position="284"/>
    </location>
</feature>
<feature type="compositionally biased region" description="Gly residues" evidence="12">
    <location>
        <begin position="1556"/>
        <end position="1566"/>
    </location>
</feature>
<dbReference type="InterPro" id="IPR003938">
    <property type="entry name" value="K_chnl_volt-dep_EAG/ELK/ERG"/>
</dbReference>
<evidence type="ECO:0000313" key="16">
    <source>
        <dbReference type="Proteomes" id="UP000612055"/>
    </source>
</evidence>
<feature type="compositionally biased region" description="Basic residues" evidence="12">
    <location>
        <begin position="546"/>
        <end position="564"/>
    </location>
</feature>
<feature type="region of interest" description="Disordered" evidence="12">
    <location>
        <begin position="335"/>
        <end position="361"/>
    </location>
</feature>
<feature type="region of interest" description="Disordered" evidence="12">
    <location>
        <begin position="834"/>
        <end position="856"/>
    </location>
</feature>
<dbReference type="GO" id="GO:0034702">
    <property type="term" value="C:monoatomic ion channel complex"/>
    <property type="evidence" value="ECO:0007669"/>
    <property type="project" value="UniProtKB-KW"/>
</dbReference>
<keyword evidence="5" id="KW-0631">Potassium channel</keyword>
<feature type="compositionally biased region" description="Basic and acidic residues" evidence="12">
    <location>
        <begin position="1577"/>
        <end position="1588"/>
    </location>
</feature>
<evidence type="ECO:0000256" key="2">
    <source>
        <dbReference type="ARBA" id="ARBA00022448"/>
    </source>
</evidence>
<feature type="region of interest" description="Disordered" evidence="12">
    <location>
        <begin position="136"/>
        <end position="284"/>
    </location>
</feature>
<feature type="compositionally biased region" description="Basic residues" evidence="12">
    <location>
        <begin position="572"/>
        <end position="586"/>
    </location>
</feature>
<feature type="transmembrane region" description="Helical" evidence="13">
    <location>
        <begin position="987"/>
        <end position="1010"/>
    </location>
</feature>
<keyword evidence="8 13" id="KW-1133">Transmembrane helix</keyword>
<feature type="compositionally biased region" description="Low complexity" evidence="12">
    <location>
        <begin position="433"/>
        <end position="442"/>
    </location>
</feature>
<accession>A0A836C2J9</accession>
<dbReference type="GO" id="GO:0005886">
    <property type="term" value="C:plasma membrane"/>
    <property type="evidence" value="ECO:0007669"/>
    <property type="project" value="TreeGrafter"/>
</dbReference>
<keyword evidence="7" id="KW-0630">Potassium</keyword>
<evidence type="ECO:0000256" key="12">
    <source>
        <dbReference type="SAM" id="MobiDB-lite"/>
    </source>
</evidence>
<evidence type="ECO:0000256" key="3">
    <source>
        <dbReference type="ARBA" id="ARBA00022538"/>
    </source>
</evidence>
<dbReference type="InterPro" id="IPR005821">
    <property type="entry name" value="Ion_trans_dom"/>
</dbReference>
<dbReference type="EMBL" id="JAEHOE010000017">
    <property type="protein sequence ID" value="KAG2496753.1"/>
    <property type="molecule type" value="Genomic_DNA"/>
</dbReference>